<dbReference type="PRINTS" id="PR00598">
    <property type="entry name" value="HTHMARR"/>
</dbReference>
<gene>
    <name evidence="5" type="ORF">SAMN05428946_0735</name>
</gene>
<dbReference type="OrthoDB" id="2401593at2"/>
<dbReference type="InterPro" id="IPR023187">
    <property type="entry name" value="Tscrpt_reg_MarR-type_CS"/>
</dbReference>
<dbReference type="CDD" id="cd00090">
    <property type="entry name" value="HTH_ARSR"/>
    <property type="match status" value="1"/>
</dbReference>
<evidence type="ECO:0000256" key="1">
    <source>
        <dbReference type="ARBA" id="ARBA00023015"/>
    </source>
</evidence>
<keyword evidence="6" id="KW-1185">Reference proteome</keyword>
<accession>A0A1U7PMT3</accession>
<dbReference type="GO" id="GO:0003700">
    <property type="term" value="F:DNA-binding transcription factor activity"/>
    <property type="evidence" value="ECO:0007669"/>
    <property type="project" value="InterPro"/>
</dbReference>
<dbReference type="RefSeq" id="WP_076756989.1">
    <property type="nucleotide sequence ID" value="NZ_FTPL01000001.1"/>
</dbReference>
<keyword evidence="3" id="KW-0804">Transcription</keyword>
<dbReference type="Pfam" id="PF01047">
    <property type="entry name" value="MarR"/>
    <property type="match status" value="1"/>
</dbReference>
<dbReference type="Proteomes" id="UP000187550">
    <property type="component" value="Unassembled WGS sequence"/>
</dbReference>
<dbReference type="SUPFAM" id="SSF46785">
    <property type="entry name" value="Winged helix' DNA-binding domain"/>
    <property type="match status" value="1"/>
</dbReference>
<dbReference type="PANTHER" id="PTHR33164:SF102">
    <property type="entry name" value="TRANSCRIPTIONAL REGULATORY PROTEIN"/>
    <property type="match status" value="1"/>
</dbReference>
<organism evidence="5 6">
    <name type="scientific">Edaphobacillus lindanitolerans</name>
    <dbReference type="NCBI Taxonomy" id="550447"/>
    <lineage>
        <taxon>Bacteria</taxon>
        <taxon>Bacillati</taxon>
        <taxon>Bacillota</taxon>
        <taxon>Bacilli</taxon>
        <taxon>Bacillales</taxon>
        <taxon>Bacillaceae</taxon>
        <taxon>Edaphobacillus</taxon>
    </lineage>
</organism>
<evidence type="ECO:0000313" key="5">
    <source>
        <dbReference type="EMBL" id="SIT71498.1"/>
    </source>
</evidence>
<dbReference type="InterPro" id="IPR036390">
    <property type="entry name" value="WH_DNA-bd_sf"/>
</dbReference>
<evidence type="ECO:0000259" key="4">
    <source>
        <dbReference type="PROSITE" id="PS50995"/>
    </source>
</evidence>
<protein>
    <submittedName>
        <fullName evidence="5">DNA-binding transcriptional regulator, MarR family</fullName>
    </submittedName>
</protein>
<dbReference type="EMBL" id="FTPL01000001">
    <property type="protein sequence ID" value="SIT71498.1"/>
    <property type="molecule type" value="Genomic_DNA"/>
</dbReference>
<dbReference type="SMART" id="SM00347">
    <property type="entry name" value="HTH_MARR"/>
    <property type="match status" value="1"/>
</dbReference>
<proteinExistence type="predicted"/>
<evidence type="ECO:0000256" key="3">
    <source>
        <dbReference type="ARBA" id="ARBA00023163"/>
    </source>
</evidence>
<name>A0A1U7PMT3_9BACI</name>
<dbReference type="InterPro" id="IPR011991">
    <property type="entry name" value="ArsR-like_HTH"/>
</dbReference>
<keyword evidence="1" id="KW-0805">Transcription regulation</keyword>
<dbReference type="InterPro" id="IPR036388">
    <property type="entry name" value="WH-like_DNA-bd_sf"/>
</dbReference>
<keyword evidence="2 5" id="KW-0238">DNA-binding</keyword>
<dbReference type="AlphaFoldDB" id="A0A1U7PMT3"/>
<dbReference type="PROSITE" id="PS01117">
    <property type="entry name" value="HTH_MARR_1"/>
    <property type="match status" value="1"/>
</dbReference>
<evidence type="ECO:0000256" key="2">
    <source>
        <dbReference type="ARBA" id="ARBA00023125"/>
    </source>
</evidence>
<dbReference type="STRING" id="550447.SAMN05428946_0735"/>
<dbReference type="Gene3D" id="1.10.10.10">
    <property type="entry name" value="Winged helix-like DNA-binding domain superfamily/Winged helix DNA-binding domain"/>
    <property type="match status" value="1"/>
</dbReference>
<feature type="domain" description="HTH marR-type" evidence="4">
    <location>
        <begin position="1"/>
        <end position="141"/>
    </location>
</feature>
<reference evidence="6" key="1">
    <citation type="submission" date="2017-01" db="EMBL/GenBank/DDBJ databases">
        <authorList>
            <person name="Varghese N."/>
            <person name="Submissions S."/>
        </authorList>
    </citation>
    <scope>NUCLEOTIDE SEQUENCE [LARGE SCALE GENOMIC DNA]</scope>
    <source>
        <strain evidence="6">MNA4</strain>
    </source>
</reference>
<dbReference type="InterPro" id="IPR039422">
    <property type="entry name" value="MarR/SlyA-like"/>
</dbReference>
<dbReference type="GO" id="GO:0006950">
    <property type="term" value="P:response to stress"/>
    <property type="evidence" value="ECO:0007669"/>
    <property type="project" value="TreeGrafter"/>
</dbReference>
<dbReference type="InterPro" id="IPR000835">
    <property type="entry name" value="HTH_MarR-typ"/>
</dbReference>
<dbReference type="GO" id="GO:0003677">
    <property type="term" value="F:DNA binding"/>
    <property type="evidence" value="ECO:0007669"/>
    <property type="project" value="UniProtKB-KW"/>
</dbReference>
<dbReference type="PANTHER" id="PTHR33164">
    <property type="entry name" value="TRANSCRIPTIONAL REGULATOR, MARR FAMILY"/>
    <property type="match status" value="1"/>
</dbReference>
<dbReference type="PROSITE" id="PS50995">
    <property type="entry name" value="HTH_MARR_2"/>
    <property type="match status" value="1"/>
</dbReference>
<evidence type="ECO:0000313" key="6">
    <source>
        <dbReference type="Proteomes" id="UP000187550"/>
    </source>
</evidence>
<sequence>MQEKLREAIGLFEEVMIYGAEHVLRSVDVDIWREYSPEQIQALKILSASGPMSNGQLASMQGVHKSAVSSRLKKLEEKGLVSSVRDPADQRAKLIAVTGIGLELLRKSDTAIYESVEGLFNDEISEEELDAFIHTFRKLKDILRFKEL</sequence>